<dbReference type="AlphaFoldDB" id="A0A1J9QI20"/>
<dbReference type="OrthoDB" id="4252443at2759"/>
<dbReference type="VEuPathDB" id="FungiDB:AJ78_00202"/>
<keyword evidence="2" id="KW-1185">Reference proteome</keyword>
<protein>
    <submittedName>
        <fullName evidence="1">Uncharacterized protein</fullName>
    </submittedName>
</protein>
<dbReference type="EMBL" id="LGRN01000003">
    <property type="protein sequence ID" value="OJD19843.1"/>
    <property type="molecule type" value="Genomic_DNA"/>
</dbReference>
<name>A0A1J9QI20_9EURO</name>
<sequence>MLLHPEYTRYVKDITWTLLGRTDKRTIDLGQDATIWKVFETFRDHACLHLDTLNFMDLEALLPGVVKLNQHHRKLTAWDSEHTTSYLSFESIQNFSPMSRGLDMSSSSELSHEAWGDGYPLYSYMYNSLEAPGLRLRVVGQDLFLSHFITQDNSHWLKYLVEAEKKRNAEWQAFIISVKPTVKKFHFNQIRYLSTFKGHRDLLPLPPPGQNSRQNLRVETIEAQCVNYILESLLSGGWLDAPHFRTTGSSGANLPAP</sequence>
<organism evidence="1 2">
    <name type="scientific">Emergomyces pasteurianus Ep9510</name>
    <dbReference type="NCBI Taxonomy" id="1447872"/>
    <lineage>
        <taxon>Eukaryota</taxon>
        <taxon>Fungi</taxon>
        <taxon>Dikarya</taxon>
        <taxon>Ascomycota</taxon>
        <taxon>Pezizomycotina</taxon>
        <taxon>Eurotiomycetes</taxon>
        <taxon>Eurotiomycetidae</taxon>
        <taxon>Onygenales</taxon>
        <taxon>Ajellomycetaceae</taxon>
        <taxon>Emergomyces</taxon>
    </lineage>
</organism>
<evidence type="ECO:0000313" key="2">
    <source>
        <dbReference type="Proteomes" id="UP000182235"/>
    </source>
</evidence>
<proteinExistence type="predicted"/>
<dbReference type="Proteomes" id="UP000182235">
    <property type="component" value="Unassembled WGS sequence"/>
</dbReference>
<evidence type="ECO:0000313" key="1">
    <source>
        <dbReference type="EMBL" id="OJD19843.1"/>
    </source>
</evidence>
<reference evidence="1 2" key="1">
    <citation type="submission" date="2015-07" db="EMBL/GenBank/DDBJ databases">
        <title>Emmonsia species relationships and genome sequence.</title>
        <authorList>
            <consortium name="The Broad Institute Genomics Platform"/>
            <person name="Cuomo C.A."/>
            <person name="Munoz J.F."/>
            <person name="Imamovic A."/>
            <person name="Priest M.E."/>
            <person name="Young S."/>
            <person name="Clay O.K."/>
            <person name="McEwen J.G."/>
        </authorList>
    </citation>
    <scope>NUCLEOTIDE SEQUENCE [LARGE SCALE GENOMIC DNA]</scope>
    <source>
        <strain evidence="1 2">UAMH 9510</strain>
    </source>
</reference>
<comment type="caution">
    <text evidence="1">The sequence shown here is derived from an EMBL/GenBank/DDBJ whole genome shotgun (WGS) entry which is preliminary data.</text>
</comment>
<gene>
    <name evidence="1" type="ORF">AJ78_00202</name>
</gene>
<accession>A0A1J9QI20</accession>